<dbReference type="InterPro" id="IPR021136">
    <property type="entry name" value="Flagellar_hook_control-like_C"/>
</dbReference>
<sequence length="612" mass="70122">MYFLLLSDISVTKSYQTILSDKWQALYILYMPKRIFVIRIPYLLINNKLQRSRLMEYQTITSPSFSGVSQSTTLTATKVPIEETDGKVTSTTVDNLNSIIPAQKISYDSNHMIEKALTEAALPKTERNLNIVRELLRQELSINKNSILDLLKLSATFRNASIETLVLMKKLELPITQQSINQMQAFQNNNHSILMQSQNMIDSFLTLLSEESVISEGFHHELLSLFINDTVESSIPDYSLLSTHFSREEIQQLTHTLTATDIPEYVENRLTDPSITVSEFRDFMNQSAKDSNLNFINVPQLQQFLTKTPEAASNFTLITDVLSKSEQENLSPLLSSVLPKDNLASFQESNGSITNLDGSITNLFQKIINAETTTSLQSEEAQFTSVLQPNDMPSALSALIKSPTYQKLIKSELLSKLSLEINDFTKKDGLPQFYRKLTRDLESMLTFFDKNEGNTNPATFHQAKEQVQNLRDQVDFMKSINQFLGYIQLPVKLTKDLTNSELFFYTKRKQKRENEENLHILLHLSMTHLGEMDIHLRLKNRTVHATLSMEQEESLALIDTHINQLTDALLEMGYDLSYDFEKMEKKQTPIDRLLLKEEEVILSRCYTFDTRA</sequence>
<reference evidence="2 3" key="1">
    <citation type="journal article" date="2018" name="Nat. Biotechnol.">
        <title>A standardized bacterial taxonomy based on genome phylogeny substantially revises the tree of life.</title>
        <authorList>
            <person name="Parks D.H."/>
            <person name="Chuvochina M."/>
            <person name="Waite D.W."/>
            <person name="Rinke C."/>
            <person name="Skarshewski A."/>
            <person name="Chaumeil P.A."/>
            <person name="Hugenholtz P."/>
        </authorList>
    </citation>
    <scope>NUCLEOTIDE SEQUENCE [LARGE SCALE GENOMIC DNA]</scope>
    <source>
        <strain evidence="2">UBA11728</strain>
    </source>
</reference>
<gene>
    <name evidence="2" type="ORF">DHW61_07145</name>
</gene>
<dbReference type="Gene3D" id="3.30.750.140">
    <property type="match status" value="1"/>
</dbReference>
<protein>
    <recommendedName>
        <fullName evidence="1">Flagellar hook-length control protein-like C-terminal domain-containing protein</fullName>
    </recommendedName>
</protein>
<evidence type="ECO:0000313" key="3">
    <source>
        <dbReference type="Proteomes" id="UP000262969"/>
    </source>
</evidence>
<dbReference type="AlphaFoldDB" id="A0A3D2X5L0"/>
<evidence type="ECO:0000259" key="1">
    <source>
        <dbReference type="Pfam" id="PF02120"/>
    </source>
</evidence>
<dbReference type="EMBL" id="DPVV01000243">
    <property type="protein sequence ID" value="HCL02184.1"/>
    <property type="molecule type" value="Genomic_DNA"/>
</dbReference>
<organism evidence="2 3">
    <name type="scientific">Lachnoclostridium phytofermentans</name>
    <dbReference type="NCBI Taxonomy" id="66219"/>
    <lineage>
        <taxon>Bacteria</taxon>
        <taxon>Bacillati</taxon>
        <taxon>Bacillota</taxon>
        <taxon>Clostridia</taxon>
        <taxon>Lachnospirales</taxon>
        <taxon>Lachnospiraceae</taxon>
    </lineage>
</organism>
<comment type="caution">
    <text evidence="2">The sequence shown here is derived from an EMBL/GenBank/DDBJ whole genome shotgun (WGS) entry which is preliminary data.</text>
</comment>
<feature type="domain" description="Flagellar hook-length control protein-like C-terminal" evidence="1">
    <location>
        <begin position="507"/>
        <end position="577"/>
    </location>
</feature>
<evidence type="ECO:0000313" key="2">
    <source>
        <dbReference type="EMBL" id="HCL02184.1"/>
    </source>
</evidence>
<dbReference type="Proteomes" id="UP000262969">
    <property type="component" value="Unassembled WGS sequence"/>
</dbReference>
<name>A0A3D2X5L0_9FIRM</name>
<proteinExistence type="predicted"/>
<dbReference type="Pfam" id="PF02120">
    <property type="entry name" value="Flg_hook"/>
    <property type="match status" value="1"/>
</dbReference>
<dbReference type="InterPro" id="IPR038610">
    <property type="entry name" value="FliK-like_C_sf"/>
</dbReference>
<accession>A0A3D2X5L0</accession>